<reference evidence="1 2" key="1">
    <citation type="submission" date="2020-06" db="EMBL/GenBank/DDBJ databases">
        <title>Sphingomonas hominis sp. nov., a member of the Sphingomonas, isolated from the hair of a 22-year-old girl.</title>
        <authorList>
            <person name="Zhang D.-F."/>
            <person name="Cui X.-W."/>
        </authorList>
    </citation>
    <scope>NUCLEOTIDE SEQUENCE [LARGE SCALE GENOMIC DNA]</scope>
    <source>
        <strain evidence="1 2">HHU CXW</strain>
    </source>
</reference>
<organism evidence="1 2">
    <name type="scientific">Sphingomonas hominis</name>
    <dbReference type="NCBI Taxonomy" id="2741495"/>
    <lineage>
        <taxon>Bacteria</taxon>
        <taxon>Pseudomonadati</taxon>
        <taxon>Pseudomonadota</taxon>
        <taxon>Alphaproteobacteria</taxon>
        <taxon>Sphingomonadales</taxon>
        <taxon>Sphingomonadaceae</taxon>
        <taxon>Sphingomonas</taxon>
    </lineage>
</organism>
<dbReference type="Proteomes" id="UP000621447">
    <property type="component" value="Unassembled WGS sequence"/>
</dbReference>
<protein>
    <submittedName>
        <fullName evidence="1">Uncharacterized protein</fullName>
    </submittedName>
</protein>
<name>A0ABX2JM89_9SPHN</name>
<gene>
    <name evidence="1" type="ORF">HRV97_16615</name>
</gene>
<dbReference type="RefSeq" id="WP_174195246.1">
    <property type="nucleotide sequence ID" value="NZ_JABULH010000015.1"/>
</dbReference>
<dbReference type="InterPro" id="IPR023296">
    <property type="entry name" value="Glyco_hydro_beta-prop_sf"/>
</dbReference>
<dbReference type="PANTHER" id="PTHR35279:SF1">
    <property type="entry name" value="ARABINANASE_LEVANSUCRASE_INVERTASE"/>
    <property type="match status" value="1"/>
</dbReference>
<comment type="caution">
    <text evidence="1">The sequence shown here is derived from an EMBL/GenBank/DDBJ whole genome shotgun (WGS) entry which is preliminary data.</text>
</comment>
<evidence type="ECO:0000313" key="2">
    <source>
        <dbReference type="Proteomes" id="UP000621447"/>
    </source>
</evidence>
<dbReference type="PANTHER" id="PTHR35279">
    <property type="match status" value="1"/>
</dbReference>
<sequence>MTGVSGGGFHVYSGSAAAGIGKISADGNAASIGPVGANDAVGAPIYIGDSPIADAPLAGLLGEVIVVPYDLAPADDMHKRIIGYLAAKWGVQQRLAAAHPYRYTAPVTGRTPVPAQLVNRGPAMIPRGPSGSWYEANIFDPRPMVDPFDATKLMMYTTGQMAPVGSGTASIGLWRASKADFVAWTINKSLPNPWTFDRIALQKAAAGQWDGKPGGVRLGSVVYRAGVFYLYYASQLDLTKIGLATSPDGVIFTRLASNPILSPAAQDRIDGTDVGDPFVIYDDGRWTMVYSYRTASDVLPGYRYAISTDGKAWVKSGDGDILSRPRRGLQTESHQVLRRGGRYYMVFEMGGSPADKTPYRNFLAAAEQLKGPYTIKKLLVAERGAGAATTDTLHVATPFLFALDGQGYLFWQGAGDLAQPYYNNRWDLFATQVANALS</sequence>
<keyword evidence="2" id="KW-1185">Reference proteome</keyword>
<dbReference type="Gene3D" id="2.115.10.20">
    <property type="entry name" value="Glycosyl hydrolase domain, family 43"/>
    <property type="match status" value="2"/>
</dbReference>
<proteinExistence type="predicted"/>
<dbReference type="SUPFAM" id="SSF75005">
    <property type="entry name" value="Arabinanase/levansucrase/invertase"/>
    <property type="match status" value="1"/>
</dbReference>
<evidence type="ECO:0000313" key="1">
    <source>
        <dbReference type="EMBL" id="NTS66766.1"/>
    </source>
</evidence>
<accession>A0ABX2JM89</accession>
<dbReference type="EMBL" id="JABULH010000015">
    <property type="protein sequence ID" value="NTS66766.1"/>
    <property type="molecule type" value="Genomic_DNA"/>
</dbReference>